<dbReference type="GO" id="GO:0004673">
    <property type="term" value="F:protein histidine kinase activity"/>
    <property type="evidence" value="ECO:0007669"/>
    <property type="project" value="UniProtKB-EC"/>
</dbReference>
<keyword evidence="11" id="KW-1185">Reference proteome</keyword>
<dbReference type="SMART" id="SM00065">
    <property type="entry name" value="GAF"/>
    <property type="match status" value="1"/>
</dbReference>
<dbReference type="InterPro" id="IPR029016">
    <property type="entry name" value="GAF-like_dom_sf"/>
</dbReference>
<dbReference type="Gene3D" id="3.30.450.40">
    <property type="match status" value="1"/>
</dbReference>
<dbReference type="eggNOG" id="COG0515">
    <property type="taxonomic scope" value="Bacteria"/>
</dbReference>
<sequence length="1736" mass="196127">MVASTPVKKYNEMKQSSLSEGIPLAWNVNEKSLEPIGENGFTILYRGEELPSGETRLVKIVKDEYSQPSQPDWLHQEYKIGKTIPLDDILVPRGIISVGGASALVMEHTDGYPLSSLLTPQPMELGLFLQWAVAASELIQKLHQLKFTHLALSAYAFFVESDRKKMKLTDLYSVTPTTAIPDAVEEPPRYEAERLLYAAPEQTGRMNRRTDTRTDVYALGVLFYRMLTGAYPFDSEDSCELVHQHMAMQPVPPEERSYGMPQPVSGIVMKCLAKHPEDRYQSVFALRRDLESCLKQLQTEGYIDESAVSGTEMSDQFRICDAIYGREAEMQQLQGAYRRALLGNLEIVLVSGLSGIGKSYLIHEFQQSVQSDGGLFVTGKFDQFKRDTPYYAVQQAGRQLLQHLLALPEERFQGLKQRILEAVVPNGQILVEMNPDIELILGKQPPISKLPPVETHNRFILTLQKFLSAFMSKEQPLVIFLDDLQWADPSSVQIIEDMVLDSGLQYGLFVGACRDREFSEPPPLQAFLDKMERSQMPNRTRIRLEPLREEHIERMLNDSLRPIRQPVNELAGLIMDKTKGNPFFTKQFFRTLYDHQLLRFNYDTGCWEWDPDKIGELHITDNVVDFMINKIRRLSGPLQQVLMHAACVGHHFNTDTLAHVLDRPPDTIVPLLQEAVAEGLLLQVGLGRQAPPEKLSFKFMHDRVYQAVYSLVPKERKQEIHLHIGRLLQSHYQGDTQEERLFEMTNQLNLGSELITLPEEKDQLARLNAAACRKAKTNSAYDIALRYAAQGIALLEADCWVSQYELTFSLQLDQAELEYLCGQFEEAKRSFQTVLKHARTKLEKAEAYNLMIVLFTNMGEHEEALRSGLEGLKLLGLPIRPNPGKLSIGQALVKAHLLVGTRHPQELLDLPVMTDPNHKAVMRLMVNLTPPAYFLNSELYVYLMLQMFNYSLVYGHSEGSALACSTYGIIQSSLLGRLKAGMEYGRLGAKLSDTFNDLSMKCKVYFAYGSFTSNAKEHIEASVRYLRKAYQYGVESGDFIYAGYSIAFGFFMRLLKGDSLAEVLKETDQHHTFIHKSKDRDTIWIYTVLQRYMMFLKEDILPAPAGANGCEPFMNENEAKRMKALTNQAIAHTYYALQAQTYLLLERPDEAKAICETAEAGIKSVFGLPHVHLHHFHYALALAGLYAKASAKEQKAYKARIRKSIRFLEKWSAFSPDNFLAMKLLVEAEWHRIFGNPVLAVEKYDQAIHHASNNGFVPLEAMAGEYAAKYYMQAGKLKVARSYLMEARCLYVKWGANRKVSDLDDRYPSLLSRAQAGESTLDLSCMMKAAQAISNEAVFQRMLESIMTILLENAGADKGLLVLERNGRLFVEVEKALRTPFESLHSASLDDCRSAAVTVIQYAARTGETVLLHDTAVSEVFARDAYILAQRPKSILCVPILKQSRLIGALYLENSLASHVFQEARLDTLKLLAAEIAMLIENSKLCDHLEYKDYKLQLMEAQEKNIRLKLDEKERWVQSAEAAMLNIRKAQHELINNVQTVHALLMMNKFDMAKEYISVWCKEIVQQSVIGSVEFPVLGVVLSNLSLICIAEKIDLQVAGKLDCTFEELTLPICHFSSIMHNLLKNAVEAIPADDLLRTVRLTIEEADDRYTVSVFNSGSYVKEEDRLTIFEKGFSTKSDVTNSGLGLHIVQNYLQHYGGEVECHSDPGKGTTFTVHLRKKGPGTIHEGAVAAGLN</sequence>
<reference evidence="11" key="1">
    <citation type="submission" date="2016-01" db="EMBL/GenBank/DDBJ databases">
        <title>Draft genome of Chromobacterium sp. F49.</title>
        <authorList>
            <person name="Hong K.W."/>
        </authorList>
    </citation>
    <scope>NUCLEOTIDE SEQUENCE [LARGE SCALE GENOMIC DNA]</scope>
    <source>
        <strain evidence="11">M63</strain>
    </source>
</reference>
<evidence type="ECO:0000256" key="7">
    <source>
        <dbReference type="ARBA" id="ARBA00023012"/>
    </source>
</evidence>
<evidence type="ECO:0000256" key="3">
    <source>
        <dbReference type="ARBA" id="ARBA00022679"/>
    </source>
</evidence>
<dbReference type="Gene3D" id="1.10.287.130">
    <property type="match status" value="1"/>
</dbReference>
<dbReference type="Pfam" id="PF02518">
    <property type="entry name" value="HATPase_c"/>
    <property type="match status" value="1"/>
</dbReference>
<dbReference type="Proteomes" id="UP000076563">
    <property type="component" value="Unassembled WGS sequence"/>
</dbReference>
<dbReference type="Gene3D" id="1.10.510.10">
    <property type="entry name" value="Transferase(Phosphotransferase) domain 1"/>
    <property type="match status" value="1"/>
</dbReference>
<dbReference type="Gene3D" id="3.40.50.300">
    <property type="entry name" value="P-loop containing nucleotide triphosphate hydrolases"/>
    <property type="match status" value="1"/>
</dbReference>
<comment type="caution">
    <text evidence="10">The sequence shown here is derived from an EMBL/GenBank/DDBJ whole genome shotgun (WGS) entry which is preliminary data.</text>
</comment>
<keyword evidence="7" id="KW-0902">Two-component regulatory system</keyword>
<dbReference type="InterPro" id="IPR003594">
    <property type="entry name" value="HATPase_dom"/>
</dbReference>
<dbReference type="Pfam" id="PF13191">
    <property type="entry name" value="AAA_16"/>
    <property type="match status" value="1"/>
</dbReference>
<feature type="domain" description="Histidine kinase" evidence="9">
    <location>
        <begin position="1616"/>
        <end position="1722"/>
    </location>
</feature>
<dbReference type="eggNOG" id="COG2203">
    <property type="taxonomic scope" value="Bacteria"/>
</dbReference>
<keyword evidence="3" id="KW-0808">Transferase</keyword>
<dbReference type="SUPFAM" id="SSF55781">
    <property type="entry name" value="GAF domain-like"/>
    <property type="match status" value="1"/>
</dbReference>
<keyword evidence="4" id="KW-0547">Nucleotide-binding</keyword>
<dbReference type="PANTHER" id="PTHR43642">
    <property type="entry name" value="HYBRID SIGNAL TRANSDUCTION HISTIDINE KINASE G"/>
    <property type="match status" value="1"/>
</dbReference>
<dbReference type="InterPro" id="IPR004358">
    <property type="entry name" value="Sig_transdc_His_kin-like_C"/>
</dbReference>
<dbReference type="GO" id="GO:0005524">
    <property type="term" value="F:ATP binding"/>
    <property type="evidence" value="ECO:0007669"/>
    <property type="project" value="UniProtKB-KW"/>
</dbReference>
<evidence type="ECO:0000256" key="2">
    <source>
        <dbReference type="ARBA" id="ARBA00012438"/>
    </source>
</evidence>
<dbReference type="SUPFAM" id="SSF52540">
    <property type="entry name" value="P-loop containing nucleoside triphosphate hydrolases"/>
    <property type="match status" value="1"/>
</dbReference>
<dbReference type="SUPFAM" id="SSF55874">
    <property type="entry name" value="ATPase domain of HSP90 chaperone/DNA topoisomerase II/histidine kinase"/>
    <property type="match status" value="1"/>
</dbReference>
<organism evidence="10 11">
    <name type="scientific">Paenibacillus elgii</name>
    <dbReference type="NCBI Taxonomy" id="189691"/>
    <lineage>
        <taxon>Bacteria</taxon>
        <taxon>Bacillati</taxon>
        <taxon>Bacillota</taxon>
        <taxon>Bacilli</taxon>
        <taxon>Bacillales</taxon>
        <taxon>Paenibacillaceae</taxon>
        <taxon>Paenibacillus</taxon>
    </lineage>
</organism>
<dbReference type="PROSITE" id="PS50109">
    <property type="entry name" value="HIS_KIN"/>
    <property type="match status" value="1"/>
</dbReference>
<dbReference type="SUPFAM" id="SSF56112">
    <property type="entry name" value="Protein kinase-like (PK-like)"/>
    <property type="match status" value="1"/>
</dbReference>
<dbReference type="InterPro" id="IPR053159">
    <property type="entry name" value="Hybrid_Histidine_Kinase"/>
</dbReference>
<evidence type="ECO:0000256" key="1">
    <source>
        <dbReference type="ARBA" id="ARBA00000085"/>
    </source>
</evidence>
<protein>
    <recommendedName>
        <fullName evidence="2">histidine kinase</fullName>
        <ecNumber evidence="2">2.7.13.3</ecNumber>
    </recommendedName>
</protein>
<keyword evidence="6" id="KW-0067">ATP-binding</keyword>
<dbReference type="PROSITE" id="PS50011">
    <property type="entry name" value="PROTEIN_KINASE_DOM"/>
    <property type="match status" value="1"/>
</dbReference>
<dbReference type="SMART" id="SM00387">
    <property type="entry name" value="HATPase_c"/>
    <property type="match status" value="1"/>
</dbReference>
<name>A0A161S5H8_9BACL</name>
<dbReference type="EC" id="2.7.13.3" evidence="2"/>
<dbReference type="PRINTS" id="PR00344">
    <property type="entry name" value="BCTRLSENSOR"/>
</dbReference>
<dbReference type="InterPro" id="IPR036890">
    <property type="entry name" value="HATPase_C_sf"/>
</dbReference>
<gene>
    <name evidence="10" type="ORF">AV654_13825</name>
</gene>
<evidence type="ECO:0000256" key="5">
    <source>
        <dbReference type="ARBA" id="ARBA00022777"/>
    </source>
</evidence>
<dbReference type="InterPro" id="IPR003018">
    <property type="entry name" value="GAF"/>
</dbReference>
<comment type="catalytic activity">
    <reaction evidence="1">
        <text>ATP + protein L-histidine = ADP + protein N-phospho-L-histidine.</text>
        <dbReference type="EC" id="2.7.13.3"/>
    </reaction>
</comment>
<dbReference type="InterPro" id="IPR005467">
    <property type="entry name" value="His_kinase_dom"/>
</dbReference>
<proteinExistence type="predicted"/>
<dbReference type="EMBL" id="LQRA01000049">
    <property type="protein sequence ID" value="KZE80069.1"/>
    <property type="molecule type" value="Genomic_DNA"/>
</dbReference>
<dbReference type="eggNOG" id="COG3899">
    <property type="taxonomic scope" value="Bacteria"/>
</dbReference>
<dbReference type="STRING" id="1007103.GCA_000213315_05711"/>
<dbReference type="Pfam" id="PF00069">
    <property type="entry name" value="Pkinase"/>
    <property type="match status" value="1"/>
</dbReference>
<evidence type="ECO:0000313" key="10">
    <source>
        <dbReference type="EMBL" id="KZE80069.1"/>
    </source>
</evidence>
<evidence type="ECO:0000259" key="8">
    <source>
        <dbReference type="PROSITE" id="PS50011"/>
    </source>
</evidence>
<keyword evidence="5" id="KW-0418">Kinase</keyword>
<evidence type="ECO:0000313" key="11">
    <source>
        <dbReference type="Proteomes" id="UP000076563"/>
    </source>
</evidence>
<accession>A0A161S5H8</accession>
<dbReference type="Gene3D" id="3.30.565.10">
    <property type="entry name" value="Histidine kinase-like ATPase, C-terminal domain"/>
    <property type="match status" value="1"/>
</dbReference>
<dbReference type="PANTHER" id="PTHR43642:SF1">
    <property type="entry name" value="HYBRID SIGNAL TRANSDUCTION HISTIDINE KINASE G"/>
    <property type="match status" value="1"/>
</dbReference>
<dbReference type="Pfam" id="PF01590">
    <property type="entry name" value="GAF"/>
    <property type="match status" value="1"/>
</dbReference>
<dbReference type="InterPro" id="IPR027417">
    <property type="entry name" value="P-loop_NTPase"/>
</dbReference>
<dbReference type="eggNOG" id="COG3290">
    <property type="taxonomic scope" value="Bacteria"/>
</dbReference>
<evidence type="ECO:0000259" key="9">
    <source>
        <dbReference type="PROSITE" id="PS50109"/>
    </source>
</evidence>
<feature type="domain" description="Protein kinase" evidence="8">
    <location>
        <begin position="30"/>
        <end position="294"/>
    </location>
</feature>
<evidence type="ECO:0000256" key="4">
    <source>
        <dbReference type="ARBA" id="ARBA00022741"/>
    </source>
</evidence>
<dbReference type="InterPro" id="IPR000719">
    <property type="entry name" value="Prot_kinase_dom"/>
</dbReference>
<dbReference type="InterPro" id="IPR011009">
    <property type="entry name" value="Kinase-like_dom_sf"/>
</dbReference>
<dbReference type="OrthoDB" id="9801841at2"/>
<dbReference type="InterPro" id="IPR041664">
    <property type="entry name" value="AAA_16"/>
</dbReference>
<evidence type="ECO:0000256" key="6">
    <source>
        <dbReference type="ARBA" id="ARBA00022840"/>
    </source>
</evidence>
<dbReference type="GO" id="GO:0000160">
    <property type="term" value="P:phosphorelay signal transduction system"/>
    <property type="evidence" value="ECO:0007669"/>
    <property type="project" value="UniProtKB-KW"/>
</dbReference>